<gene>
    <name evidence="2" type="ORF">ANE_LOCUS16250</name>
</gene>
<dbReference type="Gene3D" id="3.40.1380.20">
    <property type="entry name" value="Pyruvate kinase, C-terminal domain"/>
    <property type="match status" value="1"/>
</dbReference>
<evidence type="ECO:0000313" key="2">
    <source>
        <dbReference type="EMBL" id="VVB05806.1"/>
    </source>
</evidence>
<evidence type="ECO:0000259" key="1">
    <source>
        <dbReference type="Pfam" id="PF02887"/>
    </source>
</evidence>
<organism evidence="2 3">
    <name type="scientific">Arabis nemorensis</name>
    <dbReference type="NCBI Taxonomy" id="586526"/>
    <lineage>
        <taxon>Eukaryota</taxon>
        <taxon>Viridiplantae</taxon>
        <taxon>Streptophyta</taxon>
        <taxon>Embryophyta</taxon>
        <taxon>Tracheophyta</taxon>
        <taxon>Spermatophyta</taxon>
        <taxon>Magnoliopsida</taxon>
        <taxon>eudicotyledons</taxon>
        <taxon>Gunneridae</taxon>
        <taxon>Pentapetalae</taxon>
        <taxon>rosids</taxon>
        <taxon>malvids</taxon>
        <taxon>Brassicales</taxon>
        <taxon>Brassicaceae</taxon>
        <taxon>Arabideae</taxon>
        <taxon>Arabis</taxon>
    </lineage>
</organism>
<dbReference type="AlphaFoldDB" id="A0A565BWT2"/>
<accession>A0A565BWT2</accession>
<dbReference type="Proteomes" id="UP000489600">
    <property type="component" value="Unassembled WGS sequence"/>
</dbReference>
<keyword evidence="3" id="KW-1185">Reference proteome</keyword>
<protein>
    <recommendedName>
        <fullName evidence="1">Pyruvate kinase C-terminal domain-containing protein</fullName>
    </recommendedName>
</protein>
<feature type="domain" description="Pyruvate kinase C-terminal" evidence="1">
    <location>
        <begin position="52"/>
        <end position="145"/>
    </location>
</feature>
<reference evidence="2" key="1">
    <citation type="submission" date="2019-07" db="EMBL/GenBank/DDBJ databases">
        <authorList>
            <person name="Dittberner H."/>
        </authorList>
    </citation>
    <scope>NUCLEOTIDE SEQUENCE [LARGE SCALE GENOMIC DNA]</scope>
</reference>
<dbReference type="OrthoDB" id="108365at2759"/>
<dbReference type="PANTHER" id="PTHR11817">
    <property type="entry name" value="PYRUVATE KINASE"/>
    <property type="match status" value="1"/>
</dbReference>
<proteinExistence type="predicted"/>
<dbReference type="GO" id="GO:0000287">
    <property type="term" value="F:magnesium ion binding"/>
    <property type="evidence" value="ECO:0007669"/>
    <property type="project" value="InterPro"/>
</dbReference>
<sequence>MLSGETAAGDHPETAVKTMSRICKEAENFIDYDTLHKKTLEIVPLPLSPIESLGASAVLTARCLRASAIVVLTKSGYTAELVAKYRPSVPILSVIVPEIGRSDGFVCSTAHVARRGLIYRGIIPVTTMGSSDTEETIRLAIGLAKIVNL</sequence>
<dbReference type="GO" id="GO:0030955">
    <property type="term" value="F:potassium ion binding"/>
    <property type="evidence" value="ECO:0007669"/>
    <property type="project" value="InterPro"/>
</dbReference>
<name>A0A565BWT2_9BRAS</name>
<dbReference type="EMBL" id="CABITT030000005">
    <property type="protein sequence ID" value="VVB05806.1"/>
    <property type="molecule type" value="Genomic_DNA"/>
</dbReference>
<dbReference type="InterPro" id="IPR036918">
    <property type="entry name" value="Pyrv_Knase_C_sf"/>
</dbReference>
<dbReference type="GO" id="GO:0004743">
    <property type="term" value="F:pyruvate kinase activity"/>
    <property type="evidence" value="ECO:0007669"/>
    <property type="project" value="InterPro"/>
</dbReference>
<dbReference type="SUPFAM" id="SSF52935">
    <property type="entry name" value="PK C-terminal domain-like"/>
    <property type="match status" value="1"/>
</dbReference>
<dbReference type="InterPro" id="IPR015795">
    <property type="entry name" value="Pyrv_Knase_C"/>
</dbReference>
<dbReference type="InterPro" id="IPR001697">
    <property type="entry name" value="Pyr_Knase"/>
</dbReference>
<evidence type="ECO:0000313" key="3">
    <source>
        <dbReference type="Proteomes" id="UP000489600"/>
    </source>
</evidence>
<dbReference type="Pfam" id="PF02887">
    <property type="entry name" value="PK_C"/>
    <property type="match status" value="1"/>
</dbReference>
<comment type="caution">
    <text evidence="2">The sequence shown here is derived from an EMBL/GenBank/DDBJ whole genome shotgun (WGS) entry which is preliminary data.</text>
</comment>